<reference evidence="2" key="1">
    <citation type="journal article" date="2024" name="Proc. Natl. Acad. Sci. U.S.A.">
        <title>Extraordinary preservation of gene collinearity over three hundred million years revealed in homosporous lycophytes.</title>
        <authorList>
            <person name="Li C."/>
            <person name="Wickell D."/>
            <person name="Kuo L.Y."/>
            <person name="Chen X."/>
            <person name="Nie B."/>
            <person name="Liao X."/>
            <person name="Peng D."/>
            <person name="Ji J."/>
            <person name="Jenkins J."/>
            <person name="Williams M."/>
            <person name="Shu S."/>
            <person name="Plott C."/>
            <person name="Barry K."/>
            <person name="Rajasekar S."/>
            <person name="Grimwood J."/>
            <person name="Han X."/>
            <person name="Sun S."/>
            <person name="Hou Z."/>
            <person name="He W."/>
            <person name="Dai G."/>
            <person name="Sun C."/>
            <person name="Schmutz J."/>
            <person name="Leebens-Mack J.H."/>
            <person name="Li F.W."/>
            <person name="Wang L."/>
        </authorList>
    </citation>
    <scope>NUCLEOTIDE SEQUENCE [LARGE SCALE GENOMIC DNA]</scope>
    <source>
        <strain evidence="2">cv. PW_Plant_1</strain>
    </source>
</reference>
<dbReference type="Proteomes" id="UP001162992">
    <property type="component" value="Chromosome 1"/>
</dbReference>
<accession>A0ACC2EVA9</accession>
<organism evidence="1 2">
    <name type="scientific">Diphasiastrum complanatum</name>
    <name type="common">Issler's clubmoss</name>
    <name type="synonym">Lycopodium complanatum</name>
    <dbReference type="NCBI Taxonomy" id="34168"/>
    <lineage>
        <taxon>Eukaryota</taxon>
        <taxon>Viridiplantae</taxon>
        <taxon>Streptophyta</taxon>
        <taxon>Embryophyta</taxon>
        <taxon>Tracheophyta</taxon>
        <taxon>Lycopodiopsida</taxon>
        <taxon>Lycopodiales</taxon>
        <taxon>Lycopodiaceae</taxon>
        <taxon>Lycopodioideae</taxon>
        <taxon>Diphasiastrum</taxon>
    </lineage>
</organism>
<dbReference type="EMBL" id="CM055092">
    <property type="protein sequence ID" value="KAJ7570494.1"/>
    <property type="molecule type" value="Genomic_DNA"/>
</dbReference>
<gene>
    <name evidence="1" type="ORF">O6H91_01G122100</name>
</gene>
<evidence type="ECO:0000313" key="2">
    <source>
        <dbReference type="Proteomes" id="UP001162992"/>
    </source>
</evidence>
<evidence type="ECO:0000313" key="1">
    <source>
        <dbReference type="EMBL" id="KAJ7570494.1"/>
    </source>
</evidence>
<protein>
    <submittedName>
        <fullName evidence="1">Uncharacterized protein</fullName>
    </submittedName>
</protein>
<keyword evidence="2" id="KW-1185">Reference proteome</keyword>
<proteinExistence type="predicted"/>
<comment type="caution">
    <text evidence="1">The sequence shown here is derived from an EMBL/GenBank/DDBJ whole genome shotgun (WGS) entry which is preliminary data.</text>
</comment>
<name>A0ACC2EVA9_DIPCM</name>
<sequence>MTSSDPKLALVVKIFYFAHNERALLEINHLCVGEREKPTPAPPSFISPSSSRSLFWLDPCSFVAGSRVSPPTHGPVTVLLAVLALAPPLSVCLLALSGPFHTPPGSLLTSSSFSDRALLAVSQSLFANTLLNRFSCFINWLCGEECI</sequence>